<keyword evidence="3" id="KW-1185">Reference proteome</keyword>
<sequence>MHQNRPIFRKLYKMFNDDLGQDISPSPAKYTPKLQKTSQNYIFPHSPQRQNIKYQATSPQRKHTVFTQSKPSLYQTNKSIPTKSITPGATYQQTKKQVQRKIYASDRFPVKYEYAFTPGPGDYQVTRPWIASGQAFSGDRDKINIDWLKYNPTFDL</sequence>
<protein>
    <submittedName>
        <fullName evidence="1">Uncharacterized protein</fullName>
    </submittedName>
</protein>
<dbReference type="Proteomes" id="UP000018208">
    <property type="component" value="Unassembled WGS sequence"/>
</dbReference>
<name>V6LLZ9_9EUKA</name>
<dbReference type="VEuPathDB" id="GiardiaDB:SS50377_20188"/>
<proteinExistence type="predicted"/>
<evidence type="ECO:0000313" key="1">
    <source>
        <dbReference type="EMBL" id="EST45243.1"/>
    </source>
</evidence>
<organism evidence="1">
    <name type="scientific">Spironucleus salmonicida</name>
    <dbReference type="NCBI Taxonomy" id="348837"/>
    <lineage>
        <taxon>Eukaryota</taxon>
        <taxon>Metamonada</taxon>
        <taxon>Diplomonadida</taxon>
        <taxon>Hexamitidae</taxon>
        <taxon>Hexamitinae</taxon>
        <taxon>Spironucleus</taxon>
    </lineage>
</organism>
<gene>
    <name evidence="1" type="ORF">SS50377_14819</name>
    <name evidence="2" type="ORF">SS50377_20188</name>
</gene>
<evidence type="ECO:0000313" key="3">
    <source>
        <dbReference type="Proteomes" id="UP000018208"/>
    </source>
</evidence>
<reference evidence="1 2" key="1">
    <citation type="journal article" date="2014" name="PLoS Genet.">
        <title>The Genome of Spironucleus salmonicida Highlights a Fish Pathogen Adapted to Fluctuating Environments.</title>
        <authorList>
            <person name="Xu F."/>
            <person name="Jerlstrom-Hultqvist J."/>
            <person name="Einarsson E."/>
            <person name="Astvaldsson A."/>
            <person name="Svard S.G."/>
            <person name="Andersson J.O."/>
        </authorList>
    </citation>
    <scope>NUCLEOTIDE SEQUENCE</scope>
    <source>
        <strain evidence="2">ATCC 50377</strain>
    </source>
</reference>
<dbReference type="EMBL" id="KI546100">
    <property type="protein sequence ID" value="EST45243.1"/>
    <property type="molecule type" value="Genomic_DNA"/>
</dbReference>
<dbReference type="EMBL" id="AUWU02000001">
    <property type="protein sequence ID" value="KAH0576842.1"/>
    <property type="molecule type" value="Genomic_DNA"/>
</dbReference>
<dbReference type="AlphaFoldDB" id="V6LLZ9"/>
<reference evidence="2" key="2">
    <citation type="submission" date="2020-12" db="EMBL/GenBank/DDBJ databases">
        <title>New Spironucleus salmonicida genome in near-complete chromosomes.</title>
        <authorList>
            <person name="Xu F."/>
            <person name="Kurt Z."/>
            <person name="Jimenez-Gonzalez A."/>
            <person name="Astvaldsson A."/>
            <person name="Andersson J.O."/>
            <person name="Svard S.G."/>
        </authorList>
    </citation>
    <scope>NUCLEOTIDE SEQUENCE</scope>
    <source>
        <strain evidence="2">ATCC 50377</strain>
    </source>
</reference>
<evidence type="ECO:0000313" key="2">
    <source>
        <dbReference type="EMBL" id="KAH0576842.1"/>
    </source>
</evidence>
<accession>V6LLZ9</accession>